<feature type="domain" description="AAA" evidence="1">
    <location>
        <begin position="24"/>
        <end position="153"/>
    </location>
</feature>
<dbReference type="PANTHER" id="PTHR33295:SF18">
    <property type="entry name" value="AAA+ ATPASE DOMAIN-CONTAINING PROTEIN"/>
    <property type="match status" value="1"/>
</dbReference>
<evidence type="ECO:0008006" key="5">
    <source>
        <dbReference type="Google" id="ProtNLM"/>
    </source>
</evidence>
<gene>
    <name evidence="3" type="ORF">BLA55_00260</name>
</gene>
<dbReference type="InterPro" id="IPR041682">
    <property type="entry name" value="AAA_14"/>
</dbReference>
<dbReference type="Proteomes" id="UP000184322">
    <property type="component" value="Chromosome"/>
</dbReference>
<evidence type="ECO:0000313" key="3">
    <source>
        <dbReference type="EMBL" id="APJ38128.1"/>
    </source>
</evidence>
<protein>
    <recommendedName>
        <fullName evidence="5">AAA family ATPase</fullName>
    </recommendedName>
</protein>
<dbReference type="Gene3D" id="3.40.50.300">
    <property type="entry name" value="P-loop containing nucleotide triphosphate hydrolases"/>
    <property type="match status" value="1"/>
</dbReference>
<evidence type="ECO:0000259" key="2">
    <source>
        <dbReference type="Pfam" id="PF13635"/>
    </source>
</evidence>
<sequence length="419" mass="49552">MSNFVFQREKYLNQLIRKMNNGLIKIVAGLRRSGKSYLIFNLFKNYLLMNDYKEEQIIEIQLDHFSNFKYQNPEEFLNYVYSKSQNNRINVLLVDEIQLLMHFVPVLNELLSKGNYDIYVTGSNSKFLSSDVVTEFRGRGDVIHLFPLSFKEIWEKRKEDSNVLEVWNEYFEYGGIPLIVKLPNEDKKIFLKSLINETYFKDIVERNKWTKTIVLDELTDIIASNIGCITNLSNIKNTFKSVHNLDISNYFLSKYIEELKNSFLIEEAIKFNIKGRKYVTSSFKYFFTDMGLRNARLNFRQTEETHIMENVIYNELRSRGYLVDVGMVEQRTSTNYNQLEVDFVARKHDQILYIQSALNIDDPLKLEQETKSLLNIKDAFNKIVIVKNYSKMKRDENGIIYIGLFDFLLGEDWEKGIIF</sequence>
<keyword evidence="4" id="KW-1185">Reference proteome</keyword>
<evidence type="ECO:0000313" key="4">
    <source>
        <dbReference type="Proteomes" id="UP000184322"/>
    </source>
</evidence>
<organism evidence="3 4">
    <name type="scientific">Mycoplasmopsis pullorum</name>
    <dbReference type="NCBI Taxonomy" id="48003"/>
    <lineage>
        <taxon>Bacteria</taxon>
        <taxon>Bacillati</taxon>
        <taxon>Mycoplasmatota</taxon>
        <taxon>Mycoplasmoidales</taxon>
        <taxon>Metamycoplasmataceae</taxon>
        <taxon>Mycoplasmopsis</taxon>
    </lineage>
</organism>
<dbReference type="Pfam" id="PF13635">
    <property type="entry name" value="DUF4143"/>
    <property type="match status" value="1"/>
</dbReference>
<dbReference type="EMBL" id="CP017813">
    <property type="protein sequence ID" value="APJ38128.1"/>
    <property type="molecule type" value="Genomic_DNA"/>
</dbReference>
<reference evidence="4" key="1">
    <citation type="submission" date="2016-10" db="EMBL/GenBank/DDBJ databases">
        <authorList>
            <person name="Beylefeld A."/>
            <person name="Abolnik C."/>
        </authorList>
    </citation>
    <scope>NUCLEOTIDE SEQUENCE [LARGE SCALE GENOMIC DNA]</scope>
    <source>
        <strain evidence="4">B359_6</strain>
    </source>
</reference>
<name>A0A1L4FR95_9BACT</name>
<dbReference type="SUPFAM" id="SSF52540">
    <property type="entry name" value="P-loop containing nucleoside triphosphate hydrolases"/>
    <property type="match status" value="1"/>
</dbReference>
<dbReference type="InterPro" id="IPR025420">
    <property type="entry name" value="DUF4143"/>
</dbReference>
<proteinExistence type="predicted"/>
<dbReference type="Pfam" id="PF13173">
    <property type="entry name" value="AAA_14"/>
    <property type="match status" value="1"/>
</dbReference>
<dbReference type="KEGG" id="mpul:BLA55_00260"/>
<dbReference type="AlphaFoldDB" id="A0A1L4FR95"/>
<feature type="domain" description="DUF4143" evidence="2">
    <location>
        <begin position="202"/>
        <end position="355"/>
    </location>
</feature>
<dbReference type="InterPro" id="IPR027417">
    <property type="entry name" value="P-loop_NTPase"/>
</dbReference>
<accession>A0A1L4FR95</accession>
<dbReference type="OrthoDB" id="9801684at2"/>
<evidence type="ECO:0000259" key="1">
    <source>
        <dbReference type="Pfam" id="PF13173"/>
    </source>
</evidence>
<dbReference type="PANTHER" id="PTHR33295">
    <property type="entry name" value="ATPASE"/>
    <property type="match status" value="1"/>
</dbReference>